<gene>
    <name evidence="2" type="ORF">KMZ29_21930</name>
</gene>
<proteinExistence type="predicted"/>
<accession>A0A975NCJ8</accession>
<dbReference type="RefSeq" id="WP_215621162.1">
    <property type="nucleotide sequence ID" value="NZ_CP076134.1"/>
</dbReference>
<protein>
    <recommendedName>
        <fullName evidence="4">Type I secretion protein</fullName>
    </recommendedName>
</protein>
<evidence type="ECO:0000256" key="1">
    <source>
        <dbReference type="SAM" id="MobiDB-lite"/>
    </source>
</evidence>
<feature type="region of interest" description="Disordered" evidence="1">
    <location>
        <begin position="47"/>
        <end position="70"/>
    </location>
</feature>
<evidence type="ECO:0000313" key="3">
    <source>
        <dbReference type="Proteomes" id="UP000680839"/>
    </source>
</evidence>
<sequence>MASASFVEVISHFAGYLQIFHDIARDRIHYDESLAPRLPADYITPRPDYDHPFTPDDLDTKGGPAPDLIPDDPAHFNRIHSIRALTDLPDLDLDFFPPSRGPNIQLPTSAGSGGSSGVDFHIRVEYQPGGEQSQIEVHQRNILYDDDTLLQLNGGLAPSDLTLSLATDIAATIERMADAANGEIPQEWWIPQNGTGATDFLTAHDADWAASGGTPDPHSVQPGYYLNGVLQDPAPIAPDQTLIVEPAPLPETGQGLGQWAVLGNNSSLNAALIIDLGESGRTMIVNGDYFQTNAIFQTNTIIDHDHINVSDGPAPLAATGDDVTTNIADFVQHPGVYASIQATFAGPNWNVDVVDGNYYNVHVLLQTNYLFDNDVVVQTSADTHYDLVDGYNQLGNLAQIFNGEIHYDLIVIEGAYHGMNVIFQNNLLLNNDQIHMAADGTDPTQSVESGGNNLLNEATIENYGGDNFGEMTDGTKAILSALETGATSLDPSLGTAVDGSGGVFNVLYVTGDYYDINAVWQTNVISDVNVIYQLLNQPSSNALTYFPDGATTQSVTTGNDSLINDAAIIDVGPTNTYVTGQVYTDTILVQANLLPSDQDQAVNADTHALIPELIAFVDDSQDDACTTPATIPASLQADPIASVLQ</sequence>
<name>A0A975NCJ8_9BRAD</name>
<organism evidence="2 3">
    <name type="scientific">Bradyrhizobium sediminis</name>
    <dbReference type="NCBI Taxonomy" id="2840469"/>
    <lineage>
        <taxon>Bacteria</taxon>
        <taxon>Pseudomonadati</taxon>
        <taxon>Pseudomonadota</taxon>
        <taxon>Alphaproteobacteria</taxon>
        <taxon>Hyphomicrobiales</taxon>
        <taxon>Nitrobacteraceae</taxon>
        <taxon>Bradyrhizobium</taxon>
    </lineage>
</organism>
<evidence type="ECO:0008006" key="4">
    <source>
        <dbReference type="Google" id="ProtNLM"/>
    </source>
</evidence>
<feature type="compositionally biased region" description="Basic and acidic residues" evidence="1">
    <location>
        <begin position="47"/>
        <end position="60"/>
    </location>
</feature>
<reference evidence="2" key="1">
    <citation type="submission" date="2021-06" db="EMBL/GenBank/DDBJ databases">
        <title>Bradyrhizobium sp. S2-20-1 Genome sequencing.</title>
        <authorList>
            <person name="Jin L."/>
        </authorList>
    </citation>
    <scope>NUCLEOTIDE SEQUENCE</scope>
    <source>
        <strain evidence="2">S2-20-1</strain>
    </source>
</reference>
<evidence type="ECO:0000313" key="2">
    <source>
        <dbReference type="EMBL" id="QWG12340.1"/>
    </source>
</evidence>
<dbReference type="AlphaFoldDB" id="A0A975NCJ8"/>
<dbReference type="EMBL" id="CP076134">
    <property type="protein sequence ID" value="QWG12340.1"/>
    <property type="molecule type" value="Genomic_DNA"/>
</dbReference>
<dbReference type="Proteomes" id="UP000680839">
    <property type="component" value="Chromosome"/>
</dbReference>